<dbReference type="EMBL" id="BAABKG010000001">
    <property type="protein sequence ID" value="GAA5140598.1"/>
    <property type="molecule type" value="Genomic_DNA"/>
</dbReference>
<name>A0ABP9P4M4_9ACTN</name>
<keyword evidence="3" id="KW-1185">Reference proteome</keyword>
<dbReference type="RefSeq" id="WP_345453195.1">
    <property type="nucleotide sequence ID" value="NZ_BAABKG010000001.1"/>
</dbReference>
<accession>A0ABP9P4M4</accession>
<reference evidence="3" key="1">
    <citation type="journal article" date="2019" name="Int. J. Syst. Evol. Microbiol.">
        <title>The Global Catalogue of Microorganisms (GCM) 10K type strain sequencing project: providing services to taxonomists for standard genome sequencing and annotation.</title>
        <authorList>
            <consortium name="The Broad Institute Genomics Platform"/>
            <consortium name="The Broad Institute Genome Sequencing Center for Infectious Disease"/>
            <person name="Wu L."/>
            <person name="Ma J."/>
        </authorList>
    </citation>
    <scope>NUCLEOTIDE SEQUENCE [LARGE SCALE GENOMIC DNA]</scope>
    <source>
        <strain evidence="3">JCM 18459</strain>
    </source>
</reference>
<sequence>MSEPEPQATPEQEAQVRRLLARARHDEPVPDHVAARLDQALAGLVAEARAGAPPPPPPTGAEVVDLAARRRRRVTGLLVAAAAVVAVGVGLGQVIDSGDDDSGDADASSAGSALDQENELGRGAADSPAERDDGAQNNEAVPPAPAATSSDAPSAPVEPSQGSIKPPVLAMDEDDFQDLARTFQGIGGVPSRPGQRVEADQLTADSAFVCPPAAYGEGELVAVRYDGSPAVLAYRPPAGQTQIVELLRCGSADVFRSLTLPTE</sequence>
<evidence type="ECO:0000313" key="3">
    <source>
        <dbReference type="Proteomes" id="UP001500221"/>
    </source>
</evidence>
<protein>
    <submittedName>
        <fullName evidence="2">Uncharacterized protein</fullName>
    </submittedName>
</protein>
<gene>
    <name evidence="2" type="ORF">GCM10023340_00990</name>
</gene>
<feature type="region of interest" description="Disordered" evidence="1">
    <location>
        <begin position="93"/>
        <end position="168"/>
    </location>
</feature>
<evidence type="ECO:0000256" key="1">
    <source>
        <dbReference type="SAM" id="MobiDB-lite"/>
    </source>
</evidence>
<organism evidence="2 3">
    <name type="scientific">Nocardioides marinquilinus</name>
    <dbReference type="NCBI Taxonomy" id="1210400"/>
    <lineage>
        <taxon>Bacteria</taxon>
        <taxon>Bacillati</taxon>
        <taxon>Actinomycetota</taxon>
        <taxon>Actinomycetes</taxon>
        <taxon>Propionibacteriales</taxon>
        <taxon>Nocardioidaceae</taxon>
        <taxon>Nocardioides</taxon>
    </lineage>
</organism>
<proteinExistence type="predicted"/>
<comment type="caution">
    <text evidence="2">The sequence shown here is derived from an EMBL/GenBank/DDBJ whole genome shotgun (WGS) entry which is preliminary data.</text>
</comment>
<evidence type="ECO:0000313" key="2">
    <source>
        <dbReference type="EMBL" id="GAA5140598.1"/>
    </source>
</evidence>
<feature type="compositionally biased region" description="Low complexity" evidence="1">
    <location>
        <begin position="146"/>
        <end position="155"/>
    </location>
</feature>
<dbReference type="Proteomes" id="UP001500221">
    <property type="component" value="Unassembled WGS sequence"/>
</dbReference>